<feature type="region of interest" description="Disordered" evidence="1">
    <location>
        <begin position="95"/>
        <end position="115"/>
    </location>
</feature>
<keyword evidence="3" id="KW-1185">Reference proteome</keyword>
<feature type="compositionally biased region" description="Basic and acidic residues" evidence="1">
    <location>
        <begin position="172"/>
        <end position="188"/>
    </location>
</feature>
<feature type="region of interest" description="Disordered" evidence="1">
    <location>
        <begin position="160"/>
        <end position="188"/>
    </location>
</feature>
<organism evidence="2">
    <name type="scientific">Darwinula stevensoni</name>
    <dbReference type="NCBI Taxonomy" id="69355"/>
    <lineage>
        <taxon>Eukaryota</taxon>
        <taxon>Metazoa</taxon>
        <taxon>Ecdysozoa</taxon>
        <taxon>Arthropoda</taxon>
        <taxon>Crustacea</taxon>
        <taxon>Oligostraca</taxon>
        <taxon>Ostracoda</taxon>
        <taxon>Podocopa</taxon>
        <taxon>Podocopida</taxon>
        <taxon>Darwinulocopina</taxon>
        <taxon>Darwinuloidea</taxon>
        <taxon>Darwinulidae</taxon>
        <taxon>Darwinula</taxon>
    </lineage>
</organism>
<dbReference type="Proteomes" id="UP000677054">
    <property type="component" value="Unassembled WGS sequence"/>
</dbReference>
<evidence type="ECO:0000313" key="2">
    <source>
        <dbReference type="EMBL" id="CAD7253403.1"/>
    </source>
</evidence>
<sequence>MAVGFRIAGDADEGHRRRKAHATVGRLGRHWMGWRLRRLGKRLVRSHSKTQHDRRKESLLRIEKSGSFFASENSPGIRPRQFPAIPYEHVIVSFTTPPHEKPSKETSPTDNEGASGSVFTFGECKSNEKKSFQWFHLTNPSRPGKESDERRVNGFHFHSQREIAFAGGAGSRDSETRSPADRSSRSLL</sequence>
<evidence type="ECO:0000313" key="3">
    <source>
        <dbReference type="Proteomes" id="UP000677054"/>
    </source>
</evidence>
<name>A0A7R9AG63_9CRUS</name>
<dbReference type="AlphaFoldDB" id="A0A7R9AG63"/>
<dbReference type="EMBL" id="CAJPEV010005784">
    <property type="protein sequence ID" value="CAG0903517.1"/>
    <property type="molecule type" value="Genomic_DNA"/>
</dbReference>
<accession>A0A7R9AG63</accession>
<feature type="compositionally biased region" description="Polar residues" evidence="1">
    <location>
        <begin position="105"/>
        <end position="115"/>
    </location>
</feature>
<protein>
    <submittedName>
        <fullName evidence="2">Uncharacterized protein</fullName>
    </submittedName>
</protein>
<proteinExistence type="predicted"/>
<reference evidence="2" key="1">
    <citation type="submission" date="2020-11" db="EMBL/GenBank/DDBJ databases">
        <authorList>
            <person name="Tran Van P."/>
        </authorList>
    </citation>
    <scope>NUCLEOTIDE SEQUENCE</scope>
</reference>
<dbReference type="EMBL" id="LR905301">
    <property type="protein sequence ID" value="CAD7253403.1"/>
    <property type="molecule type" value="Genomic_DNA"/>
</dbReference>
<gene>
    <name evidence="2" type="ORF">DSTB1V02_LOCUS13153</name>
</gene>
<evidence type="ECO:0000256" key="1">
    <source>
        <dbReference type="SAM" id="MobiDB-lite"/>
    </source>
</evidence>